<sequence length="480" mass="54412">MCPSAQRTWPQFLRSLYSTELLVLPRLPPNSVRYKSSSSSSDSSVAIIDSLVKRLTKSVSTNATTEDPEDGKQQLDELSASFRKHLQHSPHPASSRSKRDESSSPVHAHYSSVISVLDDLITHYRPGLEESQRNTVRVRLPSQKWIDLEVDLKACQRSEDFLKLFEYFFVRGKISPSTAAEILWDPKFSSKVSVLDMKKIVQNQGYLGGWSELRLKTFTSEIEIKLISTEMREMQRTSVSAERIMEYRALISSTFENLWIGFLDQGLSMSNDALRSMWYLVTRAENQFDVVAPTIYRWRASIESADKYASKNEKVRALCLVNAVTQMWIMAATTGNTRVIEIARNFFSGVPAVYYPPIHKFVFQFVDRLIDIHGERYIGSIASTLKDATLLSNSAVLKKALDVAETMEWTQVKNAGFISLISDFAAEEQQIANQSKCVIANERKSVSDALLLKRVRDLVEKNEGKSEAKPELVHTLLQYA</sequence>
<feature type="region of interest" description="Disordered" evidence="1">
    <location>
        <begin position="84"/>
        <end position="105"/>
    </location>
</feature>
<organism evidence="2 3">
    <name type="scientific">Lipomyces starkeyi NRRL Y-11557</name>
    <dbReference type="NCBI Taxonomy" id="675824"/>
    <lineage>
        <taxon>Eukaryota</taxon>
        <taxon>Fungi</taxon>
        <taxon>Dikarya</taxon>
        <taxon>Ascomycota</taxon>
        <taxon>Saccharomycotina</taxon>
        <taxon>Lipomycetes</taxon>
        <taxon>Lipomycetales</taxon>
        <taxon>Lipomycetaceae</taxon>
        <taxon>Lipomyces</taxon>
    </lineage>
</organism>
<protein>
    <submittedName>
        <fullName evidence="2">Uncharacterized protein</fullName>
    </submittedName>
</protein>
<accession>A0A1E3QCN1</accession>
<gene>
    <name evidence="2" type="ORF">LIPSTDRAFT_208682</name>
</gene>
<dbReference type="EMBL" id="KV454290">
    <property type="protein sequence ID" value="ODQ75463.1"/>
    <property type="molecule type" value="Genomic_DNA"/>
</dbReference>
<proteinExistence type="predicted"/>
<name>A0A1E3QCN1_LIPST</name>
<evidence type="ECO:0000313" key="3">
    <source>
        <dbReference type="Proteomes" id="UP000094385"/>
    </source>
</evidence>
<keyword evidence="3" id="KW-1185">Reference proteome</keyword>
<reference evidence="2 3" key="1">
    <citation type="journal article" date="2016" name="Proc. Natl. Acad. Sci. U.S.A.">
        <title>Comparative genomics of biotechnologically important yeasts.</title>
        <authorList>
            <person name="Riley R."/>
            <person name="Haridas S."/>
            <person name="Wolfe K.H."/>
            <person name="Lopes M.R."/>
            <person name="Hittinger C.T."/>
            <person name="Goeker M."/>
            <person name="Salamov A.A."/>
            <person name="Wisecaver J.H."/>
            <person name="Long T.M."/>
            <person name="Calvey C.H."/>
            <person name="Aerts A.L."/>
            <person name="Barry K.W."/>
            <person name="Choi C."/>
            <person name="Clum A."/>
            <person name="Coughlan A.Y."/>
            <person name="Deshpande S."/>
            <person name="Douglass A.P."/>
            <person name="Hanson S.J."/>
            <person name="Klenk H.-P."/>
            <person name="LaButti K.M."/>
            <person name="Lapidus A."/>
            <person name="Lindquist E.A."/>
            <person name="Lipzen A.M."/>
            <person name="Meier-Kolthoff J.P."/>
            <person name="Ohm R.A."/>
            <person name="Otillar R.P."/>
            <person name="Pangilinan J.L."/>
            <person name="Peng Y."/>
            <person name="Rokas A."/>
            <person name="Rosa C.A."/>
            <person name="Scheuner C."/>
            <person name="Sibirny A.A."/>
            <person name="Slot J.C."/>
            <person name="Stielow J.B."/>
            <person name="Sun H."/>
            <person name="Kurtzman C.P."/>
            <person name="Blackwell M."/>
            <person name="Grigoriev I.V."/>
            <person name="Jeffries T.W."/>
        </authorList>
    </citation>
    <scope>NUCLEOTIDE SEQUENCE [LARGE SCALE GENOMIC DNA]</scope>
    <source>
        <strain evidence="2 3">NRRL Y-11557</strain>
    </source>
</reference>
<dbReference type="AlphaFoldDB" id="A0A1E3QCN1"/>
<dbReference type="Proteomes" id="UP000094385">
    <property type="component" value="Unassembled WGS sequence"/>
</dbReference>
<evidence type="ECO:0000313" key="2">
    <source>
        <dbReference type="EMBL" id="ODQ75463.1"/>
    </source>
</evidence>
<evidence type="ECO:0000256" key="1">
    <source>
        <dbReference type="SAM" id="MobiDB-lite"/>
    </source>
</evidence>
<dbReference type="OrthoDB" id="10358613at2759"/>